<dbReference type="NCBIfam" id="TIGR00274">
    <property type="entry name" value="N-acetylmuramic acid 6-phosphate etherase"/>
    <property type="match status" value="1"/>
</dbReference>
<dbReference type="GO" id="GO:0016835">
    <property type="term" value="F:carbon-oxygen lyase activity"/>
    <property type="evidence" value="ECO:0007669"/>
    <property type="project" value="InterPro"/>
</dbReference>
<dbReference type="RefSeq" id="WP_217792246.1">
    <property type="nucleotide sequence ID" value="NZ_JAHSPG010000012.1"/>
</dbReference>
<organism evidence="4 5">
    <name type="scientific">Pinibacter aurantiacus</name>
    <dbReference type="NCBI Taxonomy" id="2851599"/>
    <lineage>
        <taxon>Bacteria</taxon>
        <taxon>Pseudomonadati</taxon>
        <taxon>Bacteroidota</taxon>
        <taxon>Chitinophagia</taxon>
        <taxon>Chitinophagales</taxon>
        <taxon>Chitinophagaceae</taxon>
        <taxon>Pinibacter</taxon>
    </lineage>
</organism>
<dbReference type="NCBIfam" id="NF003915">
    <property type="entry name" value="PRK05441.1"/>
    <property type="match status" value="1"/>
</dbReference>
<dbReference type="InterPro" id="IPR005486">
    <property type="entry name" value="Glucokinase_regulatory_CS"/>
</dbReference>
<dbReference type="InterPro" id="IPR040190">
    <property type="entry name" value="MURQ/GCKR"/>
</dbReference>
<dbReference type="PROSITE" id="PS51464">
    <property type="entry name" value="SIS"/>
    <property type="match status" value="1"/>
</dbReference>
<dbReference type="PANTHER" id="PTHR10088">
    <property type="entry name" value="GLUCOKINASE REGULATORY PROTEIN"/>
    <property type="match status" value="1"/>
</dbReference>
<dbReference type="PANTHER" id="PTHR10088:SF4">
    <property type="entry name" value="GLUCOKINASE REGULATORY PROTEIN"/>
    <property type="match status" value="1"/>
</dbReference>
<dbReference type="Proteomes" id="UP000812270">
    <property type="component" value="Unassembled WGS sequence"/>
</dbReference>
<dbReference type="InterPro" id="IPR001347">
    <property type="entry name" value="SIS_dom"/>
</dbReference>
<dbReference type="AlphaFoldDB" id="A0A9E2W8H0"/>
<evidence type="ECO:0000259" key="3">
    <source>
        <dbReference type="PROSITE" id="PS51464"/>
    </source>
</evidence>
<evidence type="ECO:0000256" key="2">
    <source>
        <dbReference type="ARBA" id="ARBA00023277"/>
    </source>
</evidence>
<name>A0A9E2W8H0_9BACT</name>
<reference evidence="4" key="1">
    <citation type="submission" date="2021-06" db="EMBL/GenBank/DDBJ databases">
        <authorList>
            <person name="Huq M.A."/>
        </authorList>
    </citation>
    <scope>NUCLEOTIDE SEQUENCE</scope>
    <source>
        <strain evidence="4">MAH-26</strain>
    </source>
</reference>
<dbReference type="GO" id="GO:0046348">
    <property type="term" value="P:amino sugar catabolic process"/>
    <property type="evidence" value="ECO:0007669"/>
    <property type="project" value="InterPro"/>
</dbReference>
<keyword evidence="1 4" id="KW-0456">Lyase</keyword>
<dbReference type="Pfam" id="PF22645">
    <property type="entry name" value="GKRP_SIS_N"/>
    <property type="match status" value="1"/>
</dbReference>
<dbReference type="FunFam" id="3.40.50.10490:FF:000014">
    <property type="entry name" value="N-acetylmuramic acid 6-phosphate etherase"/>
    <property type="match status" value="1"/>
</dbReference>
<evidence type="ECO:0000313" key="4">
    <source>
        <dbReference type="EMBL" id="MBV4358531.1"/>
    </source>
</evidence>
<feature type="domain" description="SIS" evidence="3">
    <location>
        <begin position="52"/>
        <end position="215"/>
    </location>
</feature>
<evidence type="ECO:0000313" key="5">
    <source>
        <dbReference type="Proteomes" id="UP000812270"/>
    </source>
</evidence>
<dbReference type="GO" id="GO:0097367">
    <property type="term" value="F:carbohydrate derivative binding"/>
    <property type="evidence" value="ECO:0007669"/>
    <property type="project" value="InterPro"/>
</dbReference>
<gene>
    <name evidence="4" type="primary">murQ</name>
    <name evidence="4" type="ORF">KTO63_15310</name>
</gene>
<protein>
    <submittedName>
        <fullName evidence="4">N-acetylmuramic acid 6-phosphate etherase</fullName>
        <ecNumber evidence="4">4.2.1.126</ecNumber>
    </submittedName>
</protein>
<dbReference type="InterPro" id="IPR005488">
    <property type="entry name" value="Etherase_MurQ"/>
</dbReference>
<dbReference type="GO" id="GO:0009254">
    <property type="term" value="P:peptidoglycan turnover"/>
    <property type="evidence" value="ECO:0007669"/>
    <property type="project" value="TreeGrafter"/>
</dbReference>
<keyword evidence="5" id="KW-1185">Reference proteome</keyword>
<comment type="caution">
    <text evidence="4">The sequence shown here is derived from an EMBL/GenBank/DDBJ whole genome shotgun (WGS) entry which is preliminary data.</text>
</comment>
<dbReference type="EC" id="4.2.1.126" evidence="4"/>
<dbReference type="GO" id="GO:0016803">
    <property type="term" value="F:ether hydrolase activity"/>
    <property type="evidence" value="ECO:0007669"/>
    <property type="project" value="TreeGrafter"/>
</dbReference>
<dbReference type="EMBL" id="JAHSPG010000012">
    <property type="protein sequence ID" value="MBV4358531.1"/>
    <property type="molecule type" value="Genomic_DNA"/>
</dbReference>
<proteinExistence type="predicted"/>
<accession>A0A9E2W8H0</accession>
<dbReference type="CDD" id="cd05007">
    <property type="entry name" value="SIS_Etherase"/>
    <property type="match status" value="1"/>
</dbReference>
<dbReference type="NCBIfam" id="NF009222">
    <property type="entry name" value="PRK12570.1"/>
    <property type="match status" value="1"/>
</dbReference>
<dbReference type="PROSITE" id="PS01272">
    <property type="entry name" value="GCKR"/>
    <property type="match status" value="1"/>
</dbReference>
<keyword evidence="2" id="KW-0119">Carbohydrate metabolism</keyword>
<sequence length="268" mass="29077">MFIQTTEQSSRYRHLEKMTVHDLLANMNTEDKTVPIAVEKAIPQIEKLVNAIADKMLAGGRLFYMGAGTSGRLGILDASEIPPTYGMPQGLIIGIIAGGEKAIQIPVENAEDSTTQGWKDLQSHFISEKDVVIGIAASGTTPYVISALDECRKHNIITGSISCNENAPISASADFPVEVIVGPEFITGSTRMKSGTAQKLVLNMISTTLMIQLGRVEDNKMVNMQLTNAKLIERGTKMLMEKAGITDAHKAKELLLKYGSVKRAMDNL</sequence>
<evidence type="ECO:0000256" key="1">
    <source>
        <dbReference type="ARBA" id="ARBA00023239"/>
    </source>
</evidence>